<gene>
    <name evidence="1" type="ORF">GCM10010238_32230</name>
</gene>
<reference evidence="1" key="2">
    <citation type="submission" date="2020-09" db="EMBL/GenBank/DDBJ databases">
        <authorList>
            <person name="Sun Q."/>
            <person name="Ohkuma M."/>
        </authorList>
    </citation>
    <scope>NUCLEOTIDE SEQUENCE</scope>
    <source>
        <strain evidence="1">JCM 4234</strain>
    </source>
</reference>
<accession>A0A918GJW0</accession>
<reference evidence="1" key="1">
    <citation type="journal article" date="2014" name="Int. J. Syst. Evol. Microbiol.">
        <title>Complete genome sequence of Corynebacterium casei LMG S-19264T (=DSM 44701T), isolated from a smear-ripened cheese.</title>
        <authorList>
            <consortium name="US DOE Joint Genome Institute (JGI-PGF)"/>
            <person name="Walter F."/>
            <person name="Albersmeier A."/>
            <person name="Kalinowski J."/>
            <person name="Ruckert C."/>
        </authorList>
    </citation>
    <scope>NUCLEOTIDE SEQUENCE</scope>
    <source>
        <strain evidence="1">JCM 4234</strain>
    </source>
</reference>
<dbReference type="InterPro" id="IPR028978">
    <property type="entry name" value="Chorismate_lyase_/UTRA_dom_sf"/>
</dbReference>
<evidence type="ECO:0000313" key="2">
    <source>
        <dbReference type="Proteomes" id="UP000653493"/>
    </source>
</evidence>
<dbReference type="SUPFAM" id="SSF64288">
    <property type="entry name" value="Chorismate lyase-like"/>
    <property type="match status" value="1"/>
</dbReference>
<dbReference type="AlphaFoldDB" id="A0A918GJW0"/>
<evidence type="ECO:0008006" key="3">
    <source>
        <dbReference type="Google" id="ProtNLM"/>
    </source>
</evidence>
<dbReference type="EMBL" id="BMSL01000007">
    <property type="protein sequence ID" value="GGS40229.1"/>
    <property type="molecule type" value="Genomic_DNA"/>
</dbReference>
<dbReference type="Gene3D" id="3.40.1410.10">
    <property type="entry name" value="Chorismate lyase-like"/>
    <property type="match status" value="1"/>
</dbReference>
<comment type="caution">
    <text evidence="1">The sequence shown here is derived from an EMBL/GenBank/DDBJ whole genome shotgun (WGS) entry which is preliminary data.</text>
</comment>
<proteinExistence type="predicted"/>
<keyword evidence="2" id="KW-1185">Reference proteome</keyword>
<sequence>MTTTERTAGFAPRDRADAIDGFACPATRLLLAGDGLTTTSLEAWARAPLRIGTLECRVRGGRDAPVAPAAAVLGDRDRFLVRGSTLADPAGTVWSANDVVARLDLDERITACLRGTAALGPALHRAGVRGRRSLLAVGRTPWPLAPAPVAAAYRVCLLRHGTEPLAVVREIFNPALIDPRPLTGGAR</sequence>
<name>A0A918GJW0_STRGD</name>
<organism evidence="1 2">
    <name type="scientific">Streptomyces griseoviridis</name>
    <dbReference type="NCBI Taxonomy" id="45398"/>
    <lineage>
        <taxon>Bacteria</taxon>
        <taxon>Bacillati</taxon>
        <taxon>Actinomycetota</taxon>
        <taxon>Actinomycetes</taxon>
        <taxon>Kitasatosporales</taxon>
        <taxon>Streptomycetaceae</taxon>
        <taxon>Streptomyces</taxon>
    </lineage>
</organism>
<dbReference type="Proteomes" id="UP000653493">
    <property type="component" value="Unassembled WGS sequence"/>
</dbReference>
<protein>
    <recommendedName>
        <fullName evidence="3">Chorismate lyase</fullName>
    </recommendedName>
</protein>
<evidence type="ECO:0000313" key="1">
    <source>
        <dbReference type="EMBL" id="GGS40229.1"/>
    </source>
</evidence>